<evidence type="ECO:0000259" key="1">
    <source>
        <dbReference type="Pfam" id="PF26610"/>
    </source>
</evidence>
<protein>
    <recommendedName>
        <fullName evidence="1">YbbD head domain-containing protein</fullName>
    </recommendedName>
</protein>
<organism evidence="2 3">
    <name type="scientific">Chryseobacterium oryctis</name>
    <dbReference type="NCBI Taxonomy" id="2952618"/>
    <lineage>
        <taxon>Bacteria</taxon>
        <taxon>Pseudomonadati</taxon>
        <taxon>Bacteroidota</taxon>
        <taxon>Flavobacteriia</taxon>
        <taxon>Flavobacteriales</taxon>
        <taxon>Weeksellaceae</taxon>
        <taxon>Chryseobacterium group</taxon>
        <taxon>Chryseobacterium</taxon>
    </lineage>
</organism>
<accession>A0ABT3HQG4</accession>
<dbReference type="Proteomes" id="UP001163719">
    <property type="component" value="Unassembled WGS sequence"/>
</dbReference>
<evidence type="ECO:0000313" key="2">
    <source>
        <dbReference type="EMBL" id="MCW3162022.1"/>
    </source>
</evidence>
<proteinExistence type="predicted"/>
<dbReference type="Pfam" id="PF26610">
    <property type="entry name" value="YbbD_head"/>
    <property type="match status" value="1"/>
</dbReference>
<gene>
    <name evidence="2" type="ORF">OH806_12170</name>
</gene>
<evidence type="ECO:0000313" key="3">
    <source>
        <dbReference type="Proteomes" id="UP001163719"/>
    </source>
</evidence>
<dbReference type="InterPro" id="IPR058827">
    <property type="entry name" value="YbbD_head"/>
</dbReference>
<dbReference type="EMBL" id="JAPDHV010000005">
    <property type="protein sequence ID" value="MCW3162022.1"/>
    <property type="molecule type" value="Genomic_DNA"/>
</dbReference>
<name>A0ABT3HQG4_9FLAO</name>
<reference evidence="2" key="1">
    <citation type="submission" date="2022-10" db="EMBL/GenBank/DDBJ databases">
        <title>Chryseobacterium babae sp. nov. isolated from the gut of the beetle Oryctes rhinoceros, and Chryseobacterium kimseyorum sp. nov., isolated from a stick insect rearing cage.</title>
        <authorList>
            <person name="Shelomi M."/>
            <person name="Han C.-J."/>
            <person name="Chen W.-M."/>
            <person name="Chen H.-K."/>
            <person name="Liaw S.-J."/>
            <person name="Muhle E."/>
            <person name="Clermont D."/>
        </authorList>
    </citation>
    <scope>NUCLEOTIDE SEQUENCE</scope>
    <source>
        <strain evidence="2">WLa1L2M3</strain>
    </source>
</reference>
<dbReference type="PROSITE" id="PS51257">
    <property type="entry name" value="PROKAR_LIPOPROTEIN"/>
    <property type="match status" value="1"/>
</dbReference>
<comment type="caution">
    <text evidence="2">The sequence shown here is derived from an EMBL/GenBank/DDBJ whole genome shotgun (WGS) entry which is preliminary data.</text>
</comment>
<feature type="domain" description="YbbD head" evidence="1">
    <location>
        <begin position="23"/>
        <end position="69"/>
    </location>
</feature>
<keyword evidence="3" id="KW-1185">Reference proteome</keyword>
<dbReference type="RefSeq" id="WP_264743963.1">
    <property type="nucleotide sequence ID" value="NZ_JAPDHV010000005.1"/>
</dbReference>
<sequence>MNKIKVLILFIQTILIFSCQKGYEQKYNTFNEFSEENERNKGWFPKIIDTDATKLRNISYLDPLCAFGKFTYTNSETYDSIFSINQKISFDLLNDKVERNLNLRPDWFLDLRKINKSNVEIIKKEGFYILRDKVDKNVYFILSN</sequence>